<dbReference type="EMBL" id="JACHGN010000013">
    <property type="protein sequence ID" value="MBB5136287.1"/>
    <property type="molecule type" value="Genomic_DNA"/>
</dbReference>
<comment type="caution">
    <text evidence="1">The sequence shown here is derived from an EMBL/GenBank/DDBJ whole genome shotgun (WGS) entry which is preliminary data.</text>
</comment>
<dbReference type="AlphaFoldDB" id="A0A840PGM1"/>
<organism evidence="1 2">
    <name type="scientific">Thermocatellispora tengchongensis</name>
    <dbReference type="NCBI Taxonomy" id="1073253"/>
    <lineage>
        <taxon>Bacteria</taxon>
        <taxon>Bacillati</taxon>
        <taxon>Actinomycetota</taxon>
        <taxon>Actinomycetes</taxon>
        <taxon>Streptosporangiales</taxon>
        <taxon>Streptosporangiaceae</taxon>
        <taxon>Thermocatellispora</taxon>
    </lineage>
</organism>
<evidence type="ECO:0000313" key="1">
    <source>
        <dbReference type="EMBL" id="MBB5136287.1"/>
    </source>
</evidence>
<proteinExistence type="predicted"/>
<name>A0A840PGM1_9ACTN</name>
<protein>
    <submittedName>
        <fullName evidence="1">Uncharacterized protein</fullName>
    </submittedName>
</protein>
<keyword evidence="2" id="KW-1185">Reference proteome</keyword>
<reference evidence="1 2" key="1">
    <citation type="submission" date="2020-08" db="EMBL/GenBank/DDBJ databases">
        <title>Genomic Encyclopedia of Type Strains, Phase IV (KMG-IV): sequencing the most valuable type-strain genomes for metagenomic binning, comparative biology and taxonomic classification.</title>
        <authorList>
            <person name="Goeker M."/>
        </authorList>
    </citation>
    <scope>NUCLEOTIDE SEQUENCE [LARGE SCALE GENOMIC DNA]</scope>
    <source>
        <strain evidence="1 2">DSM 45615</strain>
    </source>
</reference>
<evidence type="ECO:0000313" key="2">
    <source>
        <dbReference type="Proteomes" id="UP000578449"/>
    </source>
</evidence>
<sequence>MNPQDPTDPRRRLQIEVAAATPGQAVTVHSELDQVGLRSPRPGGCARDRHTKVWAVEERTQCRLSTEVHALAMYGVSKPQGEQRFGPPVLIGSPDLYRAAESDMVVVVPVRGTTWMGPRLVTESVRGGGVAELDRLTSVPRGWLAEYVLSSLEERHADIGRHVRNLIDP</sequence>
<dbReference type="Proteomes" id="UP000578449">
    <property type="component" value="Unassembled WGS sequence"/>
</dbReference>
<accession>A0A840PGM1</accession>
<dbReference type="RefSeq" id="WP_185053170.1">
    <property type="nucleotide sequence ID" value="NZ_BAABIX010000036.1"/>
</dbReference>
<gene>
    <name evidence="1" type="ORF">HNP84_006031</name>
</gene>